<protein>
    <recommendedName>
        <fullName evidence="7">Dihydroorotase</fullName>
        <shortName evidence="7">DHOase</shortName>
        <ecNumber evidence="7">3.5.2.3</ecNumber>
    </recommendedName>
</protein>
<dbReference type="NCBIfam" id="NF006839">
    <property type="entry name" value="PRK09357.1-4"/>
    <property type="match status" value="1"/>
</dbReference>
<accession>A0A318KGL9</accession>
<dbReference type="EMBL" id="QJKH01000011">
    <property type="protein sequence ID" value="PXX77294.1"/>
    <property type="molecule type" value="Genomic_DNA"/>
</dbReference>
<name>A0A318KGL9_9FIRM</name>
<keyword evidence="3 7" id="KW-0479">Metal-binding</keyword>
<comment type="caution">
    <text evidence="7">Lacks conserved residue(s) required for the propagation of feature annotation.</text>
</comment>
<feature type="binding site" evidence="7">
    <location>
        <position position="151"/>
    </location>
    <ligand>
        <name>Zn(2+)</name>
        <dbReference type="ChEBI" id="CHEBI:29105"/>
        <label>1</label>
    </ligand>
</feature>
<dbReference type="STRING" id="1034346.GCA_000313565_03212"/>
<feature type="binding site" evidence="7">
    <location>
        <position position="308"/>
    </location>
    <ligand>
        <name>substrate</name>
    </ligand>
</feature>
<comment type="pathway">
    <text evidence="7">Pyrimidine metabolism; UMP biosynthesis via de novo pathway; (S)-dihydroorotate from bicarbonate: step 3/3.</text>
</comment>
<dbReference type="RefSeq" id="WP_022939489.1">
    <property type="nucleotide sequence ID" value="NZ_CABKRQ010000010.1"/>
</dbReference>
<proteinExistence type="inferred from homology"/>
<feature type="binding site" evidence="7">
    <location>
        <position position="231"/>
    </location>
    <ligand>
        <name>Zn(2+)</name>
        <dbReference type="ChEBI" id="CHEBI:29105"/>
        <label>2</label>
    </ligand>
</feature>
<keyword evidence="4 7" id="KW-0378">Hydrolase</keyword>
<feature type="binding site" evidence="7">
    <location>
        <position position="62"/>
    </location>
    <ligand>
        <name>Zn(2+)</name>
        <dbReference type="ChEBI" id="CHEBI:29105"/>
        <label>1</label>
    </ligand>
</feature>
<dbReference type="PANTHER" id="PTHR43668:SF2">
    <property type="entry name" value="ALLANTOINASE"/>
    <property type="match status" value="1"/>
</dbReference>
<organism evidence="10 11">
    <name type="scientific">Dielma fastidiosa</name>
    <dbReference type="NCBI Taxonomy" id="1034346"/>
    <lineage>
        <taxon>Bacteria</taxon>
        <taxon>Bacillati</taxon>
        <taxon>Bacillota</taxon>
        <taxon>Erysipelotrichia</taxon>
        <taxon>Erysipelotrichales</taxon>
        <taxon>Erysipelotrichaceae</taxon>
        <taxon>Dielma</taxon>
    </lineage>
</organism>
<feature type="binding site" evidence="7">
    <location>
        <position position="178"/>
    </location>
    <ligand>
        <name>Zn(2+)</name>
        <dbReference type="ChEBI" id="CHEBI:29105"/>
        <label>2</label>
    </ligand>
</feature>
<comment type="function">
    <text evidence="1 7">Catalyzes the reversible cyclization of carbamoyl aspartate to dihydroorotate.</text>
</comment>
<dbReference type="CDD" id="cd01317">
    <property type="entry name" value="DHOase_IIa"/>
    <property type="match status" value="1"/>
</dbReference>
<evidence type="ECO:0000256" key="5">
    <source>
        <dbReference type="ARBA" id="ARBA00022833"/>
    </source>
</evidence>
<keyword evidence="6 7" id="KW-0665">Pyrimidine biosynthesis</keyword>
<sequence length="424" mass="45518">MLLIKNCRIIDPANQLDQIGDIAIKDGVIEAVGQVDENQPYDRIIDASGFIAAPGLIDVHVHFRDPGFTYKEDLMSGSRAAARGGFTSVLCMANTLPIADNAAVIKDIQERSKDCPVHLYQAAAISKGFKGKELTDMKQLKEMGVPCFTDDGLPLMNAGLVREAMVQAASLDCVLSFHEEDPAFVHGSGINEGAVSEAMGLMGAMRDAENVMVARDCMLAAATGASVSIQHISSKEAVAMVRFAKQLNPKIVAEVTPHHFTLNETAVQKAGTLAKMNPPLREEADRQAILAGLQDDTIEIIATDHAPHSAEEKNREFVKAPSGIIGLETSLALGISELVHKKILTMSQLIEKMSVNPARVYKLPGGTLSVGAAADLVLFDENEKWQVADFASKANNSPFIGWELNGKVKMTVLAGKVVYEDGAE</sequence>
<evidence type="ECO:0000313" key="10">
    <source>
        <dbReference type="EMBL" id="PXX77294.1"/>
    </source>
</evidence>
<dbReference type="UniPathway" id="UPA00070">
    <property type="reaction ID" value="UER00117"/>
</dbReference>
<dbReference type="InterPro" id="IPR050138">
    <property type="entry name" value="DHOase/Allantoinase_Hydrolase"/>
</dbReference>
<dbReference type="InterPro" id="IPR002195">
    <property type="entry name" value="Dihydroorotase_CS"/>
</dbReference>
<evidence type="ECO:0000256" key="7">
    <source>
        <dbReference type="HAMAP-Rule" id="MF_00220"/>
    </source>
</evidence>
<dbReference type="OrthoDB" id="9765462at2"/>
<dbReference type="InterPro" id="IPR024403">
    <property type="entry name" value="DHOase_cat"/>
</dbReference>
<gene>
    <name evidence="7" type="primary">pyrC</name>
    <name evidence="10" type="ORF">DES51_11143</name>
</gene>
<comment type="caution">
    <text evidence="10">The sequence shown here is derived from an EMBL/GenBank/DDBJ whole genome shotgun (WGS) entry which is preliminary data.</text>
</comment>
<dbReference type="Gene3D" id="3.20.20.140">
    <property type="entry name" value="Metal-dependent hydrolases"/>
    <property type="match status" value="1"/>
</dbReference>
<comment type="cofactor">
    <cofactor evidence="7">
        <name>Zn(2+)</name>
        <dbReference type="ChEBI" id="CHEBI:29105"/>
    </cofactor>
    <text evidence="7">Binds 2 Zn(2+) ions per subunit.</text>
</comment>
<dbReference type="AlphaFoldDB" id="A0A318KGL9"/>
<feature type="binding site" evidence="7">
    <location>
        <position position="277"/>
    </location>
    <ligand>
        <name>substrate</name>
    </ligand>
</feature>
<evidence type="ECO:0000259" key="8">
    <source>
        <dbReference type="Pfam" id="PF07969"/>
    </source>
</evidence>
<evidence type="ECO:0000256" key="6">
    <source>
        <dbReference type="ARBA" id="ARBA00022975"/>
    </source>
</evidence>
<dbReference type="Pfam" id="PF12890">
    <property type="entry name" value="DHOase"/>
    <property type="match status" value="1"/>
</dbReference>
<dbReference type="SUPFAM" id="SSF51338">
    <property type="entry name" value="Composite domain of metallo-dependent hydrolases"/>
    <property type="match status" value="1"/>
</dbReference>
<dbReference type="NCBIfam" id="TIGR00857">
    <property type="entry name" value="pyrC_multi"/>
    <property type="match status" value="1"/>
</dbReference>
<dbReference type="EC" id="3.5.2.3" evidence="7"/>
<evidence type="ECO:0000256" key="1">
    <source>
        <dbReference type="ARBA" id="ARBA00002368"/>
    </source>
</evidence>
<dbReference type="GO" id="GO:0004151">
    <property type="term" value="F:dihydroorotase activity"/>
    <property type="evidence" value="ECO:0007669"/>
    <property type="project" value="UniProtKB-UniRule"/>
</dbReference>
<feature type="binding site" evidence="7">
    <location>
        <position position="151"/>
    </location>
    <ligand>
        <name>Zn(2+)</name>
        <dbReference type="ChEBI" id="CHEBI:29105"/>
        <label>2</label>
    </ligand>
</feature>
<dbReference type="GO" id="GO:0006145">
    <property type="term" value="P:purine nucleobase catabolic process"/>
    <property type="evidence" value="ECO:0007669"/>
    <property type="project" value="TreeGrafter"/>
</dbReference>
<dbReference type="InterPro" id="IPR011059">
    <property type="entry name" value="Metal-dep_hydrolase_composite"/>
</dbReference>
<evidence type="ECO:0000256" key="2">
    <source>
        <dbReference type="ARBA" id="ARBA00010286"/>
    </source>
</evidence>
<feature type="domain" description="Amidohydrolase 3" evidence="8">
    <location>
        <begin position="344"/>
        <end position="419"/>
    </location>
</feature>
<dbReference type="GO" id="GO:0044205">
    <property type="term" value="P:'de novo' UMP biosynthetic process"/>
    <property type="evidence" value="ECO:0007669"/>
    <property type="project" value="UniProtKB-UniRule"/>
</dbReference>
<dbReference type="InterPro" id="IPR004722">
    <property type="entry name" value="DHOase"/>
</dbReference>
<dbReference type="PROSITE" id="PS00482">
    <property type="entry name" value="DIHYDROOROTASE_1"/>
    <property type="match status" value="1"/>
</dbReference>
<dbReference type="InterPro" id="IPR013108">
    <property type="entry name" value="Amidohydro_3"/>
</dbReference>
<feature type="domain" description="Dihydroorotase catalytic" evidence="9">
    <location>
        <begin position="53"/>
        <end position="236"/>
    </location>
</feature>
<feature type="binding site" evidence="7">
    <location>
        <position position="94"/>
    </location>
    <ligand>
        <name>substrate</name>
    </ligand>
</feature>
<keyword evidence="5 7" id="KW-0862">Zinc</keyword>
<dbReference type="Pfam" id="PF07969">
    <property type="entry name" value="Amidohydro_3"/>
    <property type="match status" value="1"/>
</dbReference>
<dbReference type="InterPro" id="IPR032466">
    <property type="entry name" value="Metal_Hydrolase"/>
</dbReference>
<dbReference type="HAMAP" id="MF_00220_B">
    <property type="entry name" value="PyrC_classI_B"/>
    <property type="match status" value="1"/>
</dbReference>
<comment type="catalytic activity">
    <reaction evidence="7">
        <text>(S)-dihydroorotate + H2O = N-carbamoyl-L-aspartate + H(+)</text>
        <dbReference type="Rhea" id="RHEA:24296"/>
        <dbReference type="ChEBI" id="CHEBI:15377"/>
        <dbReference type="ChEBI" id="CHEBI:15378"/>
        <dbReference type="ChEBI" id="CHEBI:30864"/>
        <dbReference type="ChEBI" id="CHEBI:32814"/>
        <dbReference type="EC" id="3.5.2.3"/>
    </reaction>
</comment>
<dbReference type="SUPFAM" id="SSF51556">
    <property type="entry name" value="Metallo-dependent hydrolases"/>
    <property type="match status" value="1"/>
</dbReference>
<dbReference type="GO" id="GO:0004038">
    <property type="term" value="F:allantoinase activity"/>
    <property type="evidence" value="ECO:0007669"/>
    <property type="project" value="TreeGrafter"/>
</dbReference>
<feature type="binding site" evidence="7">
    <location>
        <position position="60"/>
    </location>
    <ligand>
        <name>Zn(2+)</name>
        <dbReference type="ChEBI" id="CHEBI:29105"/>
        <label>1</label>
    </ligand>
</feature>
<comment type="similarity">
    <text evidence="2 7">Belongs to the metallo-dependent hydrolases superfamily. DHOase family. Class I DHOase subfamily.</text>
</comment>
<dbReference type="Gene3D" id="2.30.40.10">
    <property type="entry name" value="Urease, subunit C, domain 1"/>
    <property type="match status" value="1"/>
</dbReference>
<keyword evidence="11" id="KW-1185">Reference proteome</keyword>
<evidence type="ECO:0000256" key="3">
    <source>
        <dbReference type="ARBA" id="ARBA00022723"/>
    </source>
</evidence>
<dbReference type="Proteomes" id="UP000247612">
    <property type="component" value="Unassembled WGS sequence"/>
</dbReference>
<evidence type="ECO:0000256" key="4">
    <source>
        <dbReference type="ARBA" id="ARBA00022801"/>
    </source>
</evidence>
<feature type="active site" evidence="7">
    <location>
        <position position="304"/>
    </location>
</feature>
<feature type="binding site" evidence="7">
    <location>
        <position position="304"/>
    </location>
    <ligand>
        <name>Zn(2+)</name>
        <dbReference type="ChEBI" id="CHEBI:29105"/>
        <label>1</label>
    </ligand>
</feature>
<dbReference type="PROSITE" id="PS00483">
    <property type="entry name" value="DIHYDROOROTASE_2"/>
    <property type="match status" value="1"/>
</dbReference>
<reference evidence="10 11" key="1">
    <citation type="submission" date="2018-05" db="EMBL/GenBank/DDBJ databases">
        <title>Genomic Encyclopedia of Type Strains, Phase IV (KMG-IV): sequencing the most valuable type-strain genomes for metagenomic binning, comparative biology and taxonomic classification.</title>
        <authorList>
            <person name="Goeker M."/>
        </authorList>
    </citation>
    <scope>NUCLEOTIDE SEQUENCE [LARGE SCALE GENOMIC DNA]</scope>
    <source>
        <strain evidence="10 11">JC118</strain>
    </source>
</reference>
<evidence type="ECO:0000259" key="9">
    <source>
        <dbReference type="Pfam" id="PF12890"/>
    </source>
</evidence>
<feature type="binding site" evidence="7">
    <location>
        <begin position="62"/>
        <end position="64"/>
    </location>
    <ligand>
        <name>substrate</name>
    </ligand>
</feature>
<dbReference type="GO" id="GO:0008270">
    <property type="term" value="F:zinc ion binding"/>
    <property type="evidence" value="ECO:0007669"/>
    <property type="project" value="UniProtKB-UniRule"/>
</dbReference>
<dbReference type="GO" id="GO:0005737">
    <property type="term" value="C:cytoplasm"/>
    <property type="evidence" value="ECO:0007669"/>
    <property type="project" value="TreeGrafter"/>
</dbReference>
<evidence type="ECO:0000313" key="11">
    <source>
        <dbReference type="Proteomes" id="UP000247612"/>
    </source>
</evidence>
<dbReference type="PANTHER" id="PTHR43668">
    <property type="entry name" value="ALLANTOINASE"/>
    <property type="match status" value="1"/>
</dbReference>